<dbReference type="KEGG" id="vg:26517058"/>
<dbReference type="RefSeq" id="YP_009188005.1">
    <property type="nucleotide sequence ID" value="NC_028662.1"/>
</dbReference>
<organism evidence="3 4">
    <name type="scientific">Mycobacterium phage Phlei</name>
    <dbReference type="NCBI Taxonomy" id="1690684"/>
    <lineage>
        <taxon>Viruses</taxon>
        <taxon>Duplodnaviria</taxon>
        <taxon>Heunggongvirae</taxon>
        <taxon>Uroviricota</taxon>
        <taxon>Caudoviricetes</taxon>
        <taxon>Phleivirus</taxon>
        <taxon>Phleivirus Phlei</taxon>
    </lineage>
</organism>
<proteinExistence type="predicted"/>
<accession>A0A0N7E4G7</accession>
<reference evidence="3 4" key="1">
    <citation type="journal article" date="2016" name="Arch. Virol.">
        <title>Genome sequence of a cluster A13 mycobacteriophage detected in Mycobacterium phlei over a half century ago.</title>
        <authorList>
            <person name="Marton S."/>
            <person name="Feher E."/>
            <person name="Horvath B."/>
            <person name="Haber K."/>
            <person name="Somogyi P."/>
            <person name="Minarovits J."/>
            <person name="Banyai K."/>
        </authorList>
    </citation>
    <scope>NUCLEOTIDE SEQUENCE [LARGE SCALE GENOMIC DNA]</scope>
</reference>
<feature type="coiled-coil region" evidence="1">
    <location>
        <begin position="37"/>
        <end position="83"/>
    </location>
</feature>
<name>A0A0N7E4G7_9CAUD</name>
<dbReference type="EMBL" id="KT206225">
    <property type="protein sequence ID" value="ALA48124.1"/>
    <property type="molecule type" value="Genomic_DNA"/>
</dbReference>
<evidence type="ECO:0000256" key="2">
    <source>
        <dbReference type="SAM" id="MobiDB-lite"/>
    </source>
</evidence>
<dbReference type="Proteomes" id="UP000203948">
    <property type="component" value="Segment"/>
</dbReference>
<keyword evidence="4" id="KW-1185">Reference proteome</keyword>
<sequence length="176" mass="19439">MSDNPTPDTTPADESPAQEANDKPLKQEPKTYSAEYVTELRQEAAAARVAKREAEERITKELNEKHQAELADRDTRITELENEIGKAWIELEKVYLSLEAKVPNDKVRAFVEILEGTDKESIAESVKSRLELVGGFEEKKGFVSGFDPTQGFGGKQHMALNGDPIVQAVIKAVGAK</sequence>
<dbReference type="GeneID" id="26517058"/>
<feature type="region of interest" description="Disordered" evidence="2">
    <location>
        <begin position="1"/>
        <end position="31"/>
    </location>
</feature>
<evidence type="ECO:0008006" key="5">
    <source>
        <dbReference type="Google" id="ProtNLM"/>
    </source>
</evidence>
<dbReference type="OrthoDB" id="15003at10239"/>
<feature type="compositionally biased region" description="Basic and acidic residues" evidence="2">
    <location>
        <begin position="20"/>
        <end position="29"/>
    </location>
</feature>
<evidence type="ECO:0000313" key="4">
    <source>
        <dbReference type="Proteomes" id="UP000203948"/>
    </source>
</evidence>
<evidence type="ECO:0000256" key="1">
    <source>
        <dbReference type="SAM" id="Coils"/>
    </source>
</evidence>
<keyword evidence="1" id="KW-0175">Coiled coil</keyword>
<protein>
    <recommendedName>
        <fullName evidence="5">Scaffold protein</fullName>
    </recommendedName>
</protein>
<evidence type="ECO:0000313" key="3">
    <source>
        <dbReference type="EMBL" id="ALA48124.1"/>
    </source>
</evidence>